<name>A0A6B2M4E6_9BACT</name>
<dbReference type="Proteomes" id="UP000478417">
    <property type="component" value="Unassembled WGS sequence"/>
</dbReference>
<protein>
    <submittedName>
        <fullName evidence="2">Arylesterase</fullName>
    </submittedName>
</protein>
<dbReference type="GO" id="GO:0006629">
    <property type="term" value="P:lipid metabolic process"/>
    <property type="evidence" value="ECO:0007669"/>
    <property type="project" value="InterPro"/>
</dbReference>
<dbReference type="PANTHER" id="PTHR30383:SF5">
    <property type="entry name" value="SGNH HYDROLASE-TYPE ESTERASE DOMAIN-CONTAINING PROTEIN"/>
    <property type="match status" value="1"/>
</dbReference>
<gene>
    <name evidence="2" type="ORF">G0Q06_09610</name>
</gene>
<dbReference type="PROSITE" id="PS01098">
    <property type="entry name" value="LIPASE_GDSL_SER"/>
    <property type="match status" value="1"/>
</dbReference>
<keyword evidence="3" id="KW-1185">Reference proteome</keyword>
<dbReference type="GO" id="GO:0004622">
    <property type="term" value="F:phosphatidylcholine lysophospholipase activity"/>
    <property type="evidence" value="ECO:0007669"/>
    <property type="project" value="TreeGrafter"/>
</dbReference>
<organism evidence="2 3">
    <name type="scientific">Oceanipulchritudo coccoides</name>
    <dbReference type="NCBI Taxonomy" id="2706888"/>
    <lineage>
        <taxon>Bacteria</taxon>
        <taxon>Pseudomonadati</taxon>
        <taxon>Verrucomicrobiota</taxon>
        <taxon>Opitutia</taxon>
        <taxon>Puniceicoccales</taxon>
        <taxon>Oceanipulchritudinaceae</taxon>
        <taxon>Oceanipulchritudo</taxon>
    </lineage>
</organism>
<evidence type="ECO:0000313" key="3">
    <source>
        <dbReference type="Proteomes" id="UP000478417"/>
    </source>
</evidence>
<sequence>MLIRALISILCLLFLPASLVGERIVFLGDSLTAGYGLDPENAYPKLVETALQADDPEVTVINAGLSGDTTAGGLQRVDWILRQPIDVFVVALGANDALRGLPVESAKKNLQGIIRKVRDKHPKARIILAGMLAPPNMGKPYQRAFNRIYPALAKSESVELLPFLLEGVAGEPSLNLADGVHPNIEGHRRIARAVLKFLKKR</sequence>
<dbReference type="InterPro" id="IPR013830">
    <property type="entry name" value="SGNH_hydro"/>
</dbReference>
<feature type="domain" description="SGNH hydrolase-type esterase" evidence="1">
    <location>
        <begin position="26"/>
        <end position="189"/>
    </location>
</feature>
<dbReference type="InterPro" id="IPR036514">
    <property type="entry name" value="SGNH_hydro_sf"/>
</dbReference>
<dbReference type="Gene3D" id="3.40.50.1110">
    <property type="entry name" value="SGNH hydrolase"/>
    <property type="match status" value="1"/>
</dbReference>
<accession>A0A6B2M4E6</accession>
<reference evidence="2 3" key="1">
    <citation type="submission" date="2020-02" db="EMBL/GenBank/DDBJ databases">
        <title>Albibacoteraceae fam. nov., the first described family within the subdivision 4 Verrucomicrobia.</title>
        <authorList>
            <person name="Xi F."/>
        </authorList>
    </citation>
    <scope>NUCLEOTIDE SEQUENCE [LARGE SCALE GENOMIC DNA]</scope>
    <source>
        <strain evidence="2 3">CK1056</strain>
    </source>
</reference>
<dbReference type="InterPro" id="IPR051532">
    <property type="entry name" value="Ester_Hydrolysis_Enzymes"/>
</dbReference>
<dbReference type="AlphaFoldDB" id="A0A6B2M4E6"/>
<proteinExistence type="predicted"/>
<dbReference type="PANTHER" id="PTHR30383">
    <property type="entry name" value="THIOESTERASE 1/PROTEASE 1/LYSOPHOSPHOLIPASE L1"/>
    <property type="match status" value="1"/>
</dbReference>
<dbReference type="SUPFAM" id="SSF52266">
    <property type="entry name" value="SGNH hydrolase"/>
    <property type="match status" value="1"/>
</dbReference>
<dbReference type="InterPro" id="IPR008265">
    <property type="entry name" value="Lipase_GDSL_AS"/>
</dbReference>
<dbReference type="EMBL" id="JAAGNX010000002">
    <property type="protein sequence ID" value="NDV62705.1"/>
    <property type="molecule type" value="Genomic_DNA"/>
</dbReference>
<dbReference type="Pfam" id="PF13472">
    <property type="entry name" value="Lipase_GDSL_2"/>
    <property type="match status" value="1"/>
</dbReference>
<evidence type="ECO:0000313" key="2">
    <source>
        <dbReference type="EMBL" id="NDV62705.1"/>
    </source>
</evidence>
<evidence type="ECO:0000259" key="1">
    <source>
        <dbReference type="Pfam" id="PF13472"/>
    </source>
</evidence>
<dbReference type="CDD" id="cd01822">
    <property type="entry name" value="Lysophospholipase_L1_like"/>
    <property type="match status" value="1"/>
</dbReference>
<comment type="caution">
    <text evidence="2">The sequence shown here is derived from an EMBL/GenBank/DDBJ whole genome shotgun (WGS) entry which is preliminary data.</text>
</comment>